<protein>
    <submittedName>
        <fullName evidence="1">Uncharacterized protein</fullName>
    </submittedName>
</protein>
<dbReference type="AlphaFoldDB" id="A0A7S4QHQ1"/>
<proteinExistence type="predicted"/>
<dbReference type="EMBL" id="HBNR01028819">
    <property type="protein sequence ID" value="CAE4582044.1"/>
    <property type="molecule type" value="Transcribed_RNA"/>
</dbReference>
<gene>
    <name evidence="1" type="ORF">AMON00008_LOCUS19626</name>
</gene>
<sequence length="523" mass="54484">MWSMAGVPPYCFEDEAEEADPSSGVRDVYMPKASVVFQPGVEQDYGGARGCYARAAGVTGEAADYLNGGGFVGQQGLGGGGSFYSAGAGDMGGTGHDVVAVSGAQPASEDEGAGVFYGLDACGGTGEAACFLRAQDEVGPVAVDDTGTATDAMMFYGADHFQDWDIDDEAAPSPCDAWNVNAEPWSPTETGGSRAPGVWDMPPGNWGAAAEALSNAASLLPEKSEYGERWDAGSQSERMAPGVWLPPTRGSSWAALEGFRSLSALENFNVMGAGLDLGPEPNTAHALEAGTVMGPADALPAALSVPALAAEAMRRQADLSPAAGASRSAAPLGSTLDAAAPPFVPGAAPALAQADEAACGEEEARYELTPLPSEWPQLQERACAEEGYFDDIAEVMRSSPVMSHGSSRASITSDPRLYKVMDNISPEECDLFSLTNLVWAFAKLILHPTPLLDSIASQSRKKLAELGDILMPQALAMPLWAFARLRYRHEPCLDAISSAAMSMISDFGSSTLTNMAWSLAELA</sequence>
<name>A0A7S4QHQ1_9DINO</name>
<organism evidence="1">
    <name type="scientific">Alexandrium monilatum</name>
    <dbReference type="NCBI Taxonomy" id="311494"/>
    <lineage>
        <taxon>Eukaryota</taxon>
        <taxon>Sar</taxon>
        <taxon>Alveolata</taxon>
        <taxon>Dinophyceae</taxon>
        <taxon>Gonyaulacales</taxon>
        <taxon>Pyrocystaceae</taxon>
        <taxon>Alexandrium</taxon>
    </lineage>
</organism>
<evidence type="ECO:0000313" key="1">
    <source>
        <dbReference type="EMBL" id="CAE4582044.1"/>
    </source>
</evidence>
<reference evidence="1" key="1">
    <citation type="submission" date="2021-01" db="EMBL/GenBank/DDBJ databases">
        <authorList>
            <person name="Corre E."/>
            <person name="Pelletier E."/>
            <person name="Niang G."/>
            <person name="Scheremetjew M."/>
            <person name="Finn R."/>
            <person name="Kale V."/>
            <person name="Holt S."/>
            <person name="Cochrane G."/>
            <person name="Meng A."/>
            <person name="Brown T."/>
            <person name="Cohen L."/>
        </authorList>
    </citation>
    <scope>NUCLEOTIDE SEQUENCE</scope>
    <source>
        <strain evidence="1">CCMP3105</strain>
    </source>
</reference>
<accession>A0A7S4QHQ1</accession>